<protein>
    <submittedName>
        <fullName evidence="4">Thioesterase</fullName>
    </submittedName>
</protein>
<organism evidence="4 7">
    <name type="scientific">Streptomyces radicis</name>
    <dbReference type="NCBI Taxonomy" id="1750517"/>
    <lineage>
        <taxon>Bacteria</taxon>
        <taxon>Bacillati</taxon>
        <taxon>Actinomycetota</taxon>
        <taxon>Actinomycetes</taxon>
        <taxon>Kitasatosporales</taxon>
        <taxon>Streptomycetaceae</taxon>
        <taxon>Streptomyces</taxon>
    </lineage>
</organism>
<reference evidence="6 7" key="1">
    <citation type="submission" date="2018-09" db="EMBL/GenBank/DDBJ databases">
        <title>Streptomyces sp. nov. DS1-2, an endophytic actinomycete isolated from roots of Dendrobium scabrilingue.</title>
        <authorList>
            <person name="Kuncharoen N."/>
            <person name="Kudo T."/>
            <person name="Ohkuma M."/>
            <person name="Yuki M."/>
            <person name="Tanasupawat S."/>
        </authorList>
    </citation>
    <scope>NUCLEOTIDE SEQUENCE [LARGE SCALE GENOMIC DNA]</scope>
    <source>
        <strain evidence="4 7">AZ1-7</strain>
        <strain evidence="5 6">DS1-2</strain>
    </source>
</reference>
<evidence type="ECO:0000313" key="5">
    <source>
        <dbReference type="EMBL" id="RKN27378.1"/>
    </source>
</evidence>
<dbReference type="PANTHER" id="PTHR11487">
    <property type="entry name" value="THIOESTERASE"/>
    <property type="match status" value="1"/>
</dbReference>
<dbReference type="Pfam" id="PF00975">
    <property type="entry name" value="Thioesterase"/>
    <property type="match status" value="1"/>
</dbReference>
<evidence type="ECO:0000259" key="3">
    <source>
        <dbReference type="Pfam" id="PF00975"/>
    </source>
</evidence>
<dbReference type="EMBL" id="RBDY01000001">
    <property type="protein sequence ID" value="RKN27378.1"/>
    <property type="molecule type" value="Genomic_DNA"/>
</dbReference>
<accession>A0A3A9X2W7</accession>
<dbReference type="InterPro" id="IPR001031">
    <property type="entry name" value="Thioesterase"/>
</dbReference>
<gene>
    <name evidence="5" type="ORF">D7318_00190</name>
    <name evidence="4" type="ORF">D7319_02705</name>
</gene>
<evidence type="ECO:0000256" key="1">
    <source>
        <dbReference type="ARBA" id="ARBA00007169"/>
    </source>
</evidence>
<dbReference type="GO" id="GO:0008610">
    <property type="term" value="P:lipid biosynthetic process"/>
    <property type="evidence" value="ECO:0007669"/>
    <property type="project" value="TreeGrafter"/>
</dbReference>
<feature type="domain" description="Thioesterase" evidence="3">
    <location>
        <begin position="29"/>
        <end position="248"/>
    </location>
</feature>
<feature type="region of interest" description="Disordered" evidence="2">
    <location>
        <begin position="1"/>
        <end position="20"/>
    </location>
</feature>
<sequence length="258" mass="27877">MGAPAPRQPMGGGGTDWLPLGPPPEDGLPLLCFPHAGAGASVFRAWKGLTPPPLAVCPLQLPGRDGRFREPPGRAVGPLVNAAAEALAPLLDRPFAIFGHSMGAILAFEFTRALRRLGAPPPVHLFVSGRVAPQVRTPGEGLHRLPTPEFLRFIRSLGGIPERVLHGQAFAELMVPLLRADIEVNETYRHAAEPPLDVPLTVLAGRDDHKVPLRWVRPWAEHTTEKFALHVLPGGHFFPYDSPGSVLGLLADPFEEWS</sequence>
<keyword evidence="6" id="KW-1185">Reference proteome</keyword>
<dbReference type="Proteomes" id="UP000275024">
    <property type="component" value="Unassembled WGS sequence"/>
</dbReference>
<comment type="similarity">
    <text evidence="1">Belongs to the thioesterase family.</text>
</comment>
<name>A0A3A9X2W7_9ACTN</name>
<dbReference type="AlphaFoldDB" id="A0A3A9X2W7"/>
<dbReference type="RefSeq" id="WP_120694746.1">
    <property type="nucleotide sequence ID" value="NZ_RBDX01000001.1"/>
</dbReference>
<evidence type="ECO:0000313" key="7">
    <source>
        <dbReference type="Proteomes" id="UP000275024"/>
    </source>
</evidence>
<dbReference type="InterPro" id="IPR029058">
    <property type="entry name" value="AB_hydrolase_fold"/>
</dbReference>
<dbReference type="PANTHER" id="PTHR11487:SF0">
    <property type="entry name" value="S-ACYL FATTY ACID SYNTHASE THIOESTERASE, MEDIUM CHAIN"/>
    <property type="match status" value="1"/>
</dbReference>
<dbReference type="EMBL" id="RBDX01000001">
    <property type="protein sequence ID" value="RKN12857.1"/>
    <property type="molecule type" value="Genomic_DNA"/>
</dbReference>
<dbReference type="InterPro" id="IPR012223">
    <property type="entry name" value="TEII"/>
</dbReference>
<evidence type="ECO:0000313" key="6">
    <source>
        <dbReference type="Proteomes" id="UP000268652"/>
    </source>
</evidence>
<dbReference type="OrthoDB" id="8480037at2"/>
<evidence type="ECO:0000256" key="2">
    <source>
        <dbReference type="SAM" id="MobiDB-lite"/>
    </source>
</evidence>
<dbReference type="Gene3D" id="3.40.50.1820">
    <property type="entry name" value="alpha/beta hydrolase"/>
    <property type="match status" value="1"/>
</dbReference>
<dbReference type="SUPFAM" id="SSF53474">
    <property type="entry name" value="alpha/beta-Hydrolases"/>
    <property type="match status" value="1"/>
</dbReference>
<comment type="caution">
    <text evidence="4">The sequence shown here is derived from an EMBL/GenBank/DDBJ whole genome shotgun (WGS) entry which is preliminary data.</text>
</comment>
<evidence type="ECO:0000313" key="4">
    <source>
        <dbReference type="EMBL" id="RKN12857.1"/>
    </source>
</evidence>
<proteinExistence type="inferred from homology"/>
<dbReference type="Proteomes" id="UP000268652">
    <property type="component" value="Unassembled WGS sequence"/>
</dbReference>